<protein>
    <recommendedName>
        <fullName evidence="3">Tail terminator</fullName>
    </recommendedName>
</protein>
<sequence>MTYDITATHALNKFLVDQLSGENLIDLTKYNGLSPFIPAQQQPELTNLPSGVPFFVYNYASNGEYEDWWLEHEQAAYIIYSDNEKQIRQISNYLNQLLKRYDWTADDINDYLREFGTTEQKKFEFKYTRVISMASIEPATEEGGRYAGSITVNLCFTSQLNQEGMRV</sequence>
<evidence type="ECO:0008006" key="3">
    <source>
        <dbReference type="Google" id="ProtNLM"/>
    </source>
</evidence>
<organism evidence="1 2">
    <name type="scientific">Streptomyces phage Starbow</name>
    <dbReference type="NCBI Taxonomy" id="2283266"/>
    <lineage>
        <taxon>Viruses</taxon>
        <taxon>Duplodnaviria</taxon>
        <taxon>Heunggongvirae</taxon>
        <taxon>Uroviricota</taxon>
        <taxon>Caudoviricetes</taxon>
        <taxon>Stanwilliamsviridae</taxon>
        <taxon>Boydwoodruffvirinae</taxon>
        <taxon>Karimacvirus</taxon>
        <taxon>Karimacvirus karimac</taxon>
        <taxon>Streptomyces virus Karimac</taxon>
    </lineage>
</organism>
<evidence type="ECO:0000313" key="2">
    <source>
        <dbReference type="Proteomes" id="UP000259040"/>
    </source>
</evidence>
<dbReference type="Proteomes" id="UP000259040">
    <property type="component" value="Segment"/>
</dbReference>
<name>A0A345M7U3_9CAUD</name>
<accession>A0A345M7U3</accession>
<proteinExistence type="predicted"/>
<gene>
    <name evidence="1" type="primary">55</name>
    <name evidence="1" type="ORF">SEA_STARBOW_55</name>
</gene>
<reference evidence="1 2" key="1">
    <citation type="submission" date="2018-07" db="EMBL/GenBank/DDBJ databases">
        <authorList>
            <person name="Boyd E.M."/>
            <person name="Barkley D.B."/>
            <person name="Naeem H."/>
            <person name="Vanhorne R."/>
            <person name="Nayek S."/>
            <person name="Layton S.R."/>
            <person name="Hughes L.E."/>
            <person name="Garlena R.A."/>
            <person name="Russell D.A."/>
            <person name="Pope W.H."/>
            <person name="Jacobs-Sera D."/>
            <person name="Hatfull G.F."/>
        </authorList>
    </citation>
    <scope>NUCLEOTIDE SEQUENCE [LARGE SCALE GENOMIC DNA]</scope>
</reference>
<evidence type="ECO:0000313" key="1">
    <source>
        <dbReference type="EMBL" id="AXH66564.1"/>
    </source>
</evidence>
<dbReference type="EMBL" id="MH576964">
    <property type="protein sequence ID" value="AXH66564.1"/>
    <property type="molecule type" value="Genomic_DNA"/>
</dbReference>